<keyword evidence="14" id="KW-1185">Reference proteome</keyword>
<keyword evidence="2 10" id="KW-0645">Protease</keyword>
<dbReference type="InterPro" id="IPR051156">
    <property type="entry name" value="Mito/Outer_Membr_Metalloprot"/>
</dbReference>
<keyword evidence="4 10" id="KW-0378">Hydrolase</keyword>
<dbReference type="GO" id="GO:0046872">
    <property type="term" value="F:metal ion binding"/>
    <property type="evidence" value="ECO:0007669"/>
    <property type="project" value="UniProtKB-KW"/>
</dbReference>
<dbReference type="EMBL" id="JAACNH010000007">
    <property type="protein sequence ID" value="KAG8437086.1"/>
    <property type="molecule type" value="Genomic_DNA"/>
</dbReference>
<evidence type="ECO:0000256" key="11">
    <source>
        <dbReference type="SAM" id="Phobius"/>
    </source>
</evidence>
<feature type="domain" description="Peptidase M48" evidence="12">
    <location>
        <begin position="17"/>
        <end position="115"/>
    </location>
</feature>
<comment type="subunit">
    <text evidence="1">Homooligomer.</text>
</comment>
<dbReference type="GO" id="GO:0006515">
    <property type="term" value="P:protein quality control for misfolded or incompletely synthesized proteins"/>
    <property type="evidence" value="ECO:0007669"/>
    <property type="project" value="TreeGrafter"/>
</dbReference>
<dbReference type="Gene3D" id="3.30.2010.10">
    <property type="entry name" value="Metalloproteases ('zincins'), catalytic domain"/>
    <property type="match status" value="1"/>
</dbReference>
<keyword evidence="11" id="KW-1133">Transmembrane helix</keyword>
<dbReference type="GO" id="GO:0004222">
    <property type="term" value="F:metalloendopeptidase activity"/>
    <property type="evidence" value="ECO:0007669"/>
    <property type="project" value="InterPro"/>
</dbReference>
<dbReference type="CDD" id="cd07331">
    <property type="entry name" value="M48C_Oma1_like"/>
    <property type="match status" value="1"/>
</dbReference>
<accession>A0A8T2J3V6</accession>
<evidence type="ECO:0000256" key="4">
    <source>
        <dbReference type="ARBA" id="ARBA00022801"/>
    </source>
</evidence>
<dbReference type="PANTHER" id="PTHR22726:SF1">
    <property type="entry name" value="METALLOENDOPEPTIDASE OMA1, MITOCHONDRIAL"/>
    <property type="match status" value="1"/>
</dbReference>
<evidence type="ECO:0000256" key="1">
    <source>
        <dbReference type="ARBA" id="ARBA00011182"/>
    </source>
</evidence>
<dbReference type="OrthoDB" id="7464992at2759"/>
<keyword evidence="5 10" id="KW-0862">Zinc</keyword>
<dbReference type="Pfam" id="PF01435">
    <property type="entry name" value="Peptidase_M48"/>
    <property type="match status" value="1"/>
</dbReference>
<sequence>MIEEFKDIMLSKEDSRYQHVQRIVDLLISSNSDLPGVFETEWVVHVVENPDINACALPNGQIFVFTGLLEAALDAHQLSFILGHEMAHALLEHTAEMNSVSHFLDFFFLVSLVIIWAICPVDSLAIMGQWIQSTLKKACVDVRASSVFWKQMEVLGTLSKDTPIPEWLSTHPSHENRADHLDRLIPEAIKLRESCNCPALPFPDPREVFNLTAKQLLQAPENAITANK</sequence>
<dbReference type="Proteomes" id="UP000812440">
    <property type="component" value="Chromosome 4"/>
</dbReference>
<protein>
    <recommendedName>
        <fullName evidence="8">Metalloendopeptidase OMA1, mitochondrial</fullName>
    </recommendedName>
    <alternativeName>
        <fullName evidence="9">Overlapping with the m-AAA protease 1 homolog</fullName>
    </alternativeName>
</protein>
<dbReference type="PANTHER" id="PTHR22726">
    <property type="entry name" value="METALLOENDOPEPTIDASE OMA1"/>
    <property type="match status" value="1"/>
</dbReference>
<evidence type="ECO:0000256" key="7">
    <source>
        <dbReference type="ARBA" id="ARBA00038233"/>
    </source>
</evidence>
<comment type="cofactor">
    <cofactor evidence="10">
        <name>Zn(2+)</name>
        <dbReference type="ChEBI" id="CHEBI:29105"/>
    </cofactor>
    <text evidence="10">Binds 1 zinc ion per subunit.</text>
</comment>
<evidence type="ECO:0000256" key="10">
    <source>
        <dbReference type="RuleBase" id="RU003983"/>
    </source>
</evidence>
<organism evidence="13 14">
    <name type="scientific">Hymenochirus boettgeri</name>
    <name type="common">Congo dwarf clawed frog</name>
    <dbReference type="NCBI Taxonomy" id="247094"/>
    <lineage>
        <taxon>Eukaryota</taxon>
        <taxon>Metazoa</taxon>
        <taxon>Chordata</taxon>
        <taxon>Craniata</taxon>
        <taxon>Vertebrata</taxon>
        <taxon>Euteleostomi</taxon>
        <taxon>Amphibia</taxon>
        <taxon>Batrachia</taxon>
        <taxon>Anura</taxon>
        <taxon>Pipoidea</taxon>
        <taxon>Pipidae</taxon>
        <taxon>Pipinae</taxon>
        <taxon>Hymenochirus</taxon>
    </lineage>
</organism>
<evidence type="ECO:0000256" key="9">
    <source>
        <dbReference type="ARBA" id="ARBA00042978"/>
    </source>
</evidence>
<evidence type="ECO:0000256" key="5">
    <source>
        <dbReference type="ARBA" id="ARBA00022833"/>
    </source>
</evidence>
<dbReference type="GO" id="GO:0034982">
    <property type="term" value="P:mitochondrial protein processing"/>
    <property type="evidence" value="ECO:0007669"/>
    <property type="project" value="TreeGrafter"/>
</dbReference>
<evidence type="ECO:0000256" key="6">
    <source>
        <dbReference type="ARBA" id="ARBA00023049"/>
    </source>
</evidence>
<dbReference type="GO" id="GO:0005743">
    <property type="term" value="C:mitochondrial inner membrane"/>
    <property type="evidence" value="ECO:0007669"/>
    <property type="project" value="TreeGrafter"/>
</dbReference>
<keyword evidence="3" id="KW-0479">Metal-binding</keyword>
<gene>
    <name evidence="13" type="ORF">GDO86_007968</name>
</gene>
<reference evidence="13" key="1">
    <citation type="thesis" date="2020" institute="ProQuest LLC" country="789 East Eisenhower Parkway, Ann Arbor, MI, USA">
        <title>Comparative Genomics and Chromosome Evolution.</title>
        <authorList>
            <person name="Mudd A.B."/>
        </authorList>
    </citation>
    <scope>NUCLEOTIDE SEQUENCE</scope>
    <source>
        <strain evidence="13">Female2</strain>
        <tissue evidence="13">Blood</tissue>
    </source>
</reference>
<evidence type="ECO:0000256" key="2">
    <source>
        <dbReference type="ARBA" id="ARBA00022670"/>
    </source>
</evidence>
<comment type="caution">
    <text evidence="13">The sequence shown here is derived from an EMBL/GenBank/DDBJ whole genome shotgun (WGS) entry which is preliminary data.</text>
</comment>
<keyword evidence="11" id="KW-0472">Membrane</keyword>
<keyword evidence="6 10" id="KW-0482">Metalloprotease</keyword>
<name>A0A8T2J3V6_9PIPI</name>
<comment type="similarity">
    <text evidence="7 10">Belongs to the peptidase M48 family.</text>
</comment>
<keyword evidence="11" id="KW-0812">Transmembrane</keyword>
<dbReference type="AlphaFoldDB" id="A0A8T2J3V6"/>
<proteinExistence type="inferred from homology"/>
<evidence type="ECO:0000313" key="13">
    <source>
        <dbReference type="EMBL" id="KAG8437086.1"/>
    </source>
</evidence>
<evidence type="ECO:0000256" key="8">
    <source>
        <dbReference type="ARBA" id="ARBA00040360"/>
    </source>
</evidence>
<evidence type="ECO:0000259" key="12">
    <source>
        <dbReference type="Pfam" id="PF01435"/>
    </source>
</evidence>
<dbReference type="InterPro" id="IPR001915">
    <property type="entry name" value="Peptidase_M48"/>
</dbReference>
<evidence type="ECO:0000256" key="3">
    <source>
        <dbReference type="ARBA" id="ARBA00022723"/>
    </source>
</evidence>
<evidence type="ECO:0000313" key="14">
    <source>
        <dbReference type="Proteomes" id="UP000812440"/>
    </source>
</evidence>
<feature type="transmembrane region" description="Helical" evidence="11">
    <location>
        <begin position="106"/>
        <end position="127"/>
    </location>
</feature>